<proteinExistence type="predicted"/>
<evidence type="ECO:0000313" key="2">
    <source>
        <dbReference type="Proteomes" id="UP000515806"/>
    </source>
</evidence>
<evidence type="ECO:0000313" key="1">
    <source>
        <dbReference type="EMBL" id="QNN42626.1"/>
    </source>
</evidence>
<dbReference type="Proteomes" id="UP000515806">
    <property type="component" value="Chromosome"/>
</dbReference>
<organism evidence="1 2">
    <name type="scientific">Pedobacter roseus</name>
    <dbReference type="NCBI Taxonomy" id="336820"/>
    <lineage>
        <taxon>Bacteria</taxon>
        <taxon>Pseudomonadati</taxon>
        <taxon>Bacteroidota</taxon>
        <taxon>Sphingobacteriia</taxon>
        <taxon>Sphingobacteriales</taxon>
        <taxon>Sphingobacteriaceae</taxon>
        <taxon>Pedobacter</taxon>
    </lineage>
</organism>
<accession>A0A7G9QH01</accession>
<dbReference type="AlphaFoldDB" id="A0A7G9QH01"/>
<protein>
    <submittedName>
        <fullName evidence="1">Uncharacterized protein</fullName>
    </submittedName>
</protein>
<reference evidence="1 2" key="1">
    <citation type="submission" date="2020-08" db="EMBL/GenBank/DDBJ databases">
        <title>Genome sequence of Pedobacter roseus KACC 11594T.</title>
        <authorList>
            <person name="Hyun D.-W."/>
            <person name="Bae J.-W."/>
        </authorList>
    </citation>
    <scope>NUCLEOTIDE SEQUENCE [LARGE SCALE GENOMIC DNA]</scope>
    <source>
        <strain evidence="1 2">KACC 11594</strain>
    </source>
</reference>
<dbReference type="EMBL" id="CP060723">
    <property type="protein sequence ID" value="QNN42626.1"/>
    <property type="molecule type" value="Genomic_DNA"/>
</dbReference>
<dbReference type="RefSeq" id="WP_187593132.1">
    <property type="nucleotide sequence ID" value="NZ_CP060723.1"/>
</dbReference>
<dbReference type="KEGG" id="proe:H9L23_00460"/>
<keyword evidence="2" id="KW-1185">Reference proteome</keyword>
<name>A0A7G9QH01_9SPHI</name>
<gene>
    <name evidence="1" type="ORF">H9L23_00460</name>
</gene>
<sequence>MKFSTRNHLPINRVPLSIASILEVNAVWEEFEVYNQYLETLNGDNKKKEIFKRELYVERDLLYNVDLSLYNSVIHLIASHLKITSAYEAFKIATSMCTIVLNLPSKLLKQIPIQNKNFATWGDRVNAMIDNGELGFMLFNMLYNYSRERTDGEEYSAELFLQRNNLPAKADVEAIVLEEFDGIYQKAAKEVHLNEFFSQQLEIGKELFLKRGLDGTGKPIKELIKALEYVPFIITKDAAIPCKTNLVEVLNSDTPLKNIDIDQWYHLSNELSINMEEFYQIRGL</sequence>